<feature type="domain" description="Glycosyl hydrolase family 92" evidence="1">
    <location>
        <begin position="2"/>
        <end position="167"/>
    </location>
</feature>
<dbReference type="SUPFAM" id="SSF48208">
    <property type="entry name" value="Six-hairpin glycosidases"/>
    <property type="match status" value="1"/>
</dbReference>
<dbReference type="InterPro" id="IPR012939">
    <property type="entry name" value="Glyco_hydro_92"/>
</dbReference>
<protein>
    <recommendedName>
        <fullName evidence="1">Glycosyl hydrolase family 92 domain-containing protein</fullName>
    </recommendedName>
</protein>
<dbReference type="PANTHER" id="PTHR12143:SF39">
    <property type="entry name" value="SECRETED PROTEIN"/>
    <property type="match status" value="1"/>
</dbReference>
<dbReference type="GO" id="GO:0005975">
    <property type="term" value="P:carbohydrate metabolic process"/>
    <property type="evidence" value="ECO:0007669"/>
    <property type="project" value="InterPro"/>
</dbReference>
<dbReference type="InterPro" id="IPR050883">
    <property type="entry name" value="PNGase"/>
</dbReference>
<dbReference type="Pfam" id="PF07971">
    <property type="entry name" value="Glyco_hydro_92"/>
    <property type="match status" value="1"/>
</dbReference>
<dbReference type="InterPro" id="IPR008928">
    <property type="entry name" value="6-hairpin_glycosidase_sf"/>
</dbReference>
<dbReference type="AlphaFoldDB" id="A0A4Y3M2J9"/>
<dbReference type="GO" id="GO:0006516">
    <property type="term" value="P:glycoprotein catabolic process"/>
    <property type="evidence" value="ECO:0007669"/>
    <property type="project" value="TreeGrafter"/>
</dbReference>
<dbReference type="PANTHER" id="PTHR12143">
    <property type="entry name" value="PEPTIDE N-GLYCANASE PNGASE -RELATED"/>
    <property type="match status" value="1"/>
</dbReference>
<dbReference type="GO" id="GO:0000224">
    <property type="term" value="F:peptide-N4-(N-acetyl-beta-glucosaminyl)asparagine amidase activity"/>
    <property type="evidence" value="ECO:0007669"/>
    <property type="project" value="TreeGrafter"/>
</dbReference>
<evidence type="ECO:0000313" key="2">
    <source>
        <dbReference type="EMBL" id="GEB02597.1"/>
    </source>
</evidence>
<proteinExistence type="predicted"/>
<reference evidence="2 3" key="1">
    <citation type="submission" date="2019-06" db="EMBL/GenBank/DDBJ databases">
        <title>Whole genome shotgun sequence of Gluconobacter roseus NBRC 3990.</title>
        <authorList>
            <person name="Hosoyama A."/>
            <person name="Uohara A."/>
            <person name="Ohji S."/>
            <person name="Ichikawa N."/>
        </authorList>
    </citation>
    <scope>NUCLEOTIDE SEQUENCE [LARGE SCALE GENOMIC DNA]</scope>
    <source>
        <strain evidence="2 3">NBRC 3990</strain>
    </source>
</reference>
<dbReference type="Gene3D" id="3.30.2080.10">
    <property type="entry name" value="GH92 mannosidase domain"/>
    <property type="match status" value="1"/>
</dbReference>
<dbReference type="EMBL" id="BJLY01000001">
    <property type="protein sequence ID" value="GEB02597.1"/>
    <property type="molecule type" value="Genomic_DNA"/>
</dbReference>
<comment type="caution">
    <text evidence="2">The sequence shown here is derived from an EMBL/GenBank/DDBJ whole genome shotgun (WGS) entry which is preliminary data.</text>
</comment>
<accession>A0A4Y3M2J9</accession>
<organism evidence="2 3">
    <name type="scientific">Gluconobacter roseus NBRC 3990</name>
    <dbReference type="NCBI Taxonomy" id="1307950"/>
    <lineage>
        <taxon>Bacteria</taxon>
        <taxon>Pseudomonadati</taxon>
        <taxon>Pseudomonadota</taxon>
        <taxon>Alphaproteobacteria</taxon>
        <taxon>Acetobacterales</taxon>
        <taxon>Acetobacteraceae</taxon>
        <taxon>Gluconobacter</taxon>
    </lineage>
</organism>
<dbReference type="FunFam" id="3.30.2080.10:FF:000001">
    <property type="entry name" value="Alpha-1,2-mannosidase subfamily"/>
    <property type="match status" value="1"/>
</dbReference>
<sequence length="177" mass="19493">MAKIDTLFDAKVDPAIFKNVEDISGLIGWYAHGNEPDHHVAYLYDYAGAPWKTQQRLTQIMQTQYAVRPDGLAGNDDLGQMSAWYIFTALGFYPVTPASGEYAIGRPFVPKAVIHLGNSRTFTVVAEHLDAQYPYVGSVTLNGRRLETPFLSQKSVIAGGELRFVMQAQPETGAKAP</sequence>
<gene>
    <name evidence="2" type="ORF">GRO01_01730</name>
</gene>
<dbReference type="GO" id="GO:0005829">
    <property type="term" value="C:cytosol"/>
    <property type="evidence" value="ECO:0007669"/>
    <property type="project" value="TreeGrafter"/>
</dbReference>
<evidence type="ECO:0000259" key="1">
    <source>
        <dbReference type="Pfam" id="PF07971"/>
    </source>
</evidence>
<keyword evidence="3" id="KW-1185">Reference proteome</keyword>
<evidence type="ECO:0000313" key="3">
    <source>
        <dbReference type="Proteomes" id="UP000320772"/>
    </source>
</evidence>
<dbReference type="Proteomes" id="UP000320772">
    <property type="component" value="Unassembled WGS sequence"/>
</dbReference>
<name>A0A4Y3M2J9_9PROT</name>